<gene>
    <name evidence="2" type="ORF">GPM918_LOCUS11373</name>
    <name evidence="3" type="ORF">SRO942_LOCUS11372</name>
</gene>
<evidence type="ECO:0000313" key="2">
    <source>
        <dbReference type="EMBL" id="CAF0953497.1"/>
    </source>
</evidence>
<feature type="region of interest" description="Disordered" evidence="1">
    <location>
        <begin position="125"/>
        <end position="163"/>
    </location>
</feature>
<protein>
    <recommendedName>
        <fullName evidence="5">CCHC-type domain-containing protein</fullName>
    </recommendedName>
</protein>
<dbReference type="AlphaFoldDB" id="A0A814D802"/>
<keyword evidence="4" id="KW-1185">Reference proteome</keyword>
<accession>A0A814D802</accession>
<name>A0A814D802_9BILA</name>
<dbReference type="GO" id="GO:0003676">
    <property type="term" value="F:nucleic acid binding"/>
    <property type="evidence" value="ECO:0007669"/>
    <property type="project" value="InterPro"/>
</dbReference>
<dbReference type="Proteomes" id="UP000663829">
    <property type="component" value="Unassembled WGS sequence"/>
</dbReference>
<evidence type="ECO:0000313" key="3">
    <source>
        <dbReference type="EMBL" id="CAF3728888.1"/>
    </source>
</evidence>
<evidence type="ECO:0000313" key="4">
    <source>
        <dbReference type="Proteomes" id="UP000663829"/>
    </source>
</evidence>
<sequence>MTANRIDPYSLIILDVPKIWSLDGIYDDLINNYGDGIADVKRMFNKDGIPVKSVRVEFHSSDQVQDLLESGQIILSGQTKDVKEYFLPMICFVCEGIGHPSRNCPNVDPCSKCHKRHYINQTTCSPMSQPINENHKPNAKAPIKVNRSSTPTSTASENSTMNNVASSVNVSTPLNNIEALIRAQTAKYEQMIDDLEVRPTTRISHIETQLKNCGRITNP</sequence>
<dbReference type="Proteomes" id="UP000681722">
    <property type="component" value="Unassembled WGS sequence"/>
</dbReference>
<evidence type="ECO:0000256" key="1">
    <source>
        <dbReference type="SAM" id="MobiDB-lite"/>
    </source>
</evidence>
<dbReference type="GO" id="GO:0008270">
    <property type="term" value="F:zinc ion binding"/>
    <property type="evidence" value="ECO:0007669"/>
    <property type="project" value="InterPro"/>
</dbReference>
<evidence type="ECO:0008006" key="5">
    <source>
        <dbReference type="Google" id="ProtNLM"/>
    </source>
</evidence>
<dbReference type="EMBL" id="CAJOBC010002348">
    <property type="protein sequence ID" value="CAF3728888.1"/>
    <property type="molecule type" value="Genomic_DNA"/>
</dbReference>
<reference evidence="2" key="1">
    <citation type="submission" date="2021-02" db="EMBL/GenBank/DDBJ databases">
        <authorList>
            <person name="Nowell W R."/>
        </authorList>
    </citation>
    <scope>NUCLEOTIDE SEQUENCE</scope>
</reference>
<dbReference type="InterPro" id="IPR036875">
    <property type="entry name" value="Znf_CCHC_sf"/>
</dbReference>
<dbReference type="SUPFAM" id="SSF57756">
    <property type="entry name" value="Retrovirus zinc finger-like domains"/>
    <property type="match status" value="1"/>
</dbReference>
<proteinExistence type="predicted"/>
<feature type="compositionally biased region" description="Polar residues" evidence="1">
    <location>
        <begin position="146"/>
        <end position="163"/>
    </location>
</feature>
<organism evidence="2 4">
    <name type="scientific">Didymodactylos carnosus</name>
    <dbReference type="NCBI Taxonomy" id="1234261"/>
    <lineage>
        <taxon>Eukaryota</taxon>
        <taxon>Metazoa</taxon>
        <taxon>Spiralia</taxon>
        <taxon>Gnathifera</taxon>
        <taxon>Rotifera</taxon>
        <taxon>Eurotatoria</taxon>
        <taxon>Bdelloidea</taxon>
        <taxon>Philodinida</taxon>
        <taxon>Philodinidae</taxon>
        <taxon>Didymodactylos</taxon>
    </lineage>
</organism>
<comment type="caution">
    <text evidence="2">The sequence shown here is derived from an EMBL/GenBank/DDBJ whole genome shotgun (WGS) entry which is preliminary data.</text>
</comment>
<dbReference type="EMBL" id="CAJNOQ010002349">
    <property type="protein sequence ID" value="CAF0953497.1"/>
    <property type="molecule type" value="Genomic_DNA"/>
</dbReference>